<dbReference type="InParanoid" id="G5C4A3"/>
<dbReference type="SUPFAM" id="SSF63748">
    <property type="entry name" value="Tudor/PWWP/MBT"/>
    <property type="match status" value="1"/>
</dbReference>
<feature type="compositionally biased region" description="Basic and acidic residues" evidence="1">
    <location>
        <begin position="173"/>
        <end position="186"/>
    </location>
</feature>
<feature type="domain" description="PWWP" evidence="2">
    <location>
        <begin position="11"/>
        <end position="62"/>
    </location>
</feature>
<dbReference type="PANTHER" id="PTHR12550">
    <property type="entry name" value="HEPATOMA-DERIVED GROWTH FACTOR-RELATED"/>
    <property type="match status" value="1"/>
</dbReference>
<dbReference type="AlphaFoldDB" id="G5C4A3"/>
<gene>
    <name evidence="3" type="ORF">GW7_10979</name>
</gene>
<dbReference type="Proteomes" id="UP000006813">
    <property type="component" value="Unassembled WGS sequence"/>
</dbReference>
<name>G5C4A3_HETGA</name>
<feature type="region of interest" description="Disordered" evidence="1">
    <location>
        <begin position="109"/>
        <end position="200"/>
    </location>
</feature>
<dbReference type="SMART" id="SM00293">
    <property type="entry name" value="PWWP"/>
    <property type="match status" value="1"/>
</dbReference>
<dbReference type="Gene3D" id="2.30.30.140">
    <property type="match status" value="1"/>
</dbReference>
<accession>G5C4A3</accession>
<evidence type="ECO:0000313" key="4">
    <source>
        <dbReference type="Proteomes" id="UP000006813"/>
    </source>
</evidence>
<dbReference type="Pfam" id="PF00855">
    <property type="entry name" value="PWWP"/>
    <property type="match status" value="1"/>
</dbReference>
<feature type="compositionally biased region" description="Basic and acidic residues" evidence="1">
    <location>
        <begin position="133"/>
        <end position="148"/>
    </location>
</feature>
<dbReference type="STRING" id="10181.G5C4A3"/>
<evidence type="ECO:0000313" key="3">
    <source>
        <dbReference type="EMBL" id="EHB16364.1"/>
    </source>
</evidence>
<dbReference type="CDD" id="cd05834">
    <property type="entry name" value="PWWP_HRP"/>
    <property type="match status" value="1"/>
</dbReference>
<dbReference type="PANTHER" id="PTHR12550:SF81">
    <property type="entry name" value="HEPATOMA-DERIVED GROWTH FACTOR-LIKE PROTEIN 1"/>
    <property type="match status" value="1"/>
</dbReference>
<sequence>MASPSSRKFKTGDLVFAKVKGYSHWPAWVEHRAQPNRFQIFFFGTYETAILSPRSLYPYEECKEKFARASKRRGFREGLWEMENDAKVKANNLFLAEVAVAEAAAQEEGAGCANARDPDADVDPDLEPGLEPEPAKEQQEEVLLKWKTGDPPGDAPKRSRASALDCSGEEVEEAKKDEAQARGEREAEAEEEKTKAPGVR</sequence>
<evidence type="ECO:0000256" key="1">
    <source>
        <dbReference type="SAM" id="MobiDB-lite"/>
    </source>
</evidence>
<protein>
    <submittedName>
        <fullName evidence="3">Hepatoma-derived growth factor-like protein 1</fullName>
    </submittedName>
</protein>
<dbReference type="PROSITE" id="PS50812">
    <property type="entry name" value="PWWP"/>
    <property type="match status" value="1"/>
</dbReference>
<dbReference type="InterPro" id="IPR000313">
    <property type="entry name" value="PWWP_dom"/>
</dbReference>
<feature type="compositionally biased region" description="Acidic residues" evidence="1">
    <location>
        <begin position="120"/>
        <end position="130"/>
    </location>
</feature>
<dbReference type="EMBL" id="JH173288">
    <property type="protein sequence ID" value="EHB16364.1"/>
    <property type="molecule type" value="Genomic_DNA"/>
</dbReference>
<organism evidence="3 4">
    <name type="scientific">Heterocephalus glaber</name>
    <name type="common">Naked mole rat</name>
    <dbReference type="NCBI Taxonomy" id="10181"/>
    <lineage>
        <taxon>Eukaryota</taxon>
        <taxon>Metazoa</taxon>
        <taxon>Chordata</taxon>
        <taxon>Craniata</taxon>
        <taxon>Vertebrata</taxon>
        <taxon>Euteleostomi</taxon>
        <taxon>Mammalia</taxon>
        <taxon>Eutheria</taxon>
        <taxon>Euarchontoglires</taxon>
        <taxon>Glires</taxon>
        <taxon>Rodentia</taxon>
        <taxon>Hystricomorpha</taxon>
        <taxon>Bathyergidae</taxon>
        <taxon>Heterocephalus</taxon>
    </lineage>
</organism>
<reference evidence="3 4" key="1">
    <citation type="journal article" date="2011" name="Nature">
        <title>Genome sequencing reveals insights into physiology and longevity of the naked mole rat.</title>
        <authorList>
            <person name="Kim E.B."/>
            <person name="Fang X."/>
            <person name="Fushan A.A."/>
            <person name="Huang Z."/>
            <person name="Lobanov A.V."/>
            <person name="Han L."/>
            <person name="Marino S.M."/>
            <person name="Sun X."/>
            <person name="Turanov A.A."/>
            <person name="Yang P."/>
            <person name="Yim S.H."/>
            <person name="Zhao X."/>
            <person name="Kasaikina M.V."/>
            <person name="Stoletzki N."/>
            <person name="Peng C."/>
            <person name="Polak P."/>
            <person name="Xiong Z."/>
            <person name="Kiezun A."/>
            <person name="Zhu Y."/>
            <person name="Chen Y."/>
            <person name="Kryukov G.V."/>
            <person name="Zhang Q."/>
            <person name="Peshkin L."/>
            <person name="Yang L."/>
            <person name="Bronson R.T."/>
            <person name="Buffenstein R."/>
            <person name="Wang B."/>
            <person name="Han C."/>
            <person name="Li Q."/>
            <person name="Chen L."/>
            <person name="Zhao W."/>
            <person name="Sunyaev S.R."/>
            <person name="Park T.J."/>
            <person name="Zhang G."/>
            <person name="Wang J."/>
            <person name="Gladyshev V.N."/>
        </authorList>
    </citation>
    <scope>NUCLEOTIDE SEQUENCE [LARGE SCALE GENOMIC DNA]</scope>
</reference>
<evidence type="ECO:0000259" key="2">
    <source>
        <dbReference type="PROSITE" id="PS50812"/>
    </source>
</evidence>
<proteinExistence type="predicted"/>